<dbReference type="AlphaFoldDB" id="A0A419SBT3"/>
<dbReference type="Proteomes" id="UP000283433">
    <property type="component" value="Unassembled WGS sequence"/>
</dbReference>
<evidence type="ECO:0000256" key="3">
    <source>
        <dbReference type="SAM" id="SignalP"/>
    </source>
</evidence>
<keyword evidence="2" id="KW-0812">Transmembrane</keyword>
<evidence type="ECO:0000256" key="1">
    <source>
        <dbReference type="SAM" id="MobiDB-lite"/>
    </source>
</evidence>
<feature type="transmembrane region" description="Helical" evidence="2">
    <location>
        <begin position="210"/>
        <end position="226"/>
    </location>
</feature>
<dbReference type="OrthoDB" id="773408at2"/>
<dbReference type="RefSeq" id="WP_120180202.1">
    <property type="nucleotide sequence ID" value="NZ_MBTA01000001.1"/>
</dbReference>
<feature type="region of interest" description="Disordered" evidence="1">
    <location>
        <begin position="76"/>
        <end position="102"/>
    </location>
</feature>
<sequence length="228" mass="25058">MLIKTGKYCFLIVLALLSTACAQNGFEWVKINPDKINLAQTREPYSADVKQVNLIWQLQEKGSVVYYPESDGFFSPQPAHQQQNIKNTSGTKGNIRRNKNSLGHSNKQVVAANLTREPLMSNSSDANELNAALKMPSNSKALKPGKKSASFGQAASEIREMAFKDIKQKNPDLQEKAVAKAQRSKNLLWAGLILVVIGSIMGFVFGRSAFLIALAGVVFAAIGYFFKF</sequence>
<keyword evidence="2" id="KW-1133">Transmembrane helix</keyword>
<evidence type="ECO:0000313" key="4">
    <source>
        <dbReference type="EMBL" id="RKD20284.1"/>
    </source>
</evidence>
<keyword evidence="2" id="KW-0472">Membrane</keyword>
<organism evidence="4 5">
    <name type="scientific">Pelobium manganitolerans</name>
    <dbReference type="NCBI Taxonomy" id="1842495"/>
    <lineage>
        <taxon>Bacteria</taxon>
        <taxon>Pseudomonadati</taxon>
        <taxon>Bacteroidota</taxon>
        <taxon>Sphingobacteriia</taxon>
        <taxon>Sphingobacteriales</taxon>
        <taxon>Sphingobacteriaceae</taxon>
        <taxon>Pelobium</taxon>
    </lineage>
</organism>
<accession>A0A419SBT3</accession>
<evidence type="ECO:0000256" key="2">
    <source>
        <dbReference type="SAM" id="Phobius"/>
    </source>
</evidence>
<dbReference type="EMBL" id="MBTA01000001">
    <property type="protein sequence ID" value="RKD20284.1"/>
    <property type="molecule type" value="Genomic_DNA"/>
</dbReference>
<comment type="caution">
    <text evidence="4">The sequence shown here is derived from an EMBL/GenBank/DDBJ whole genome shotgun (WGS) entry which is preliminary data.</text>
</comment>
<dbReference type="PROSITE" id="PS51257">
    <property type="entry name" value="PROKAR_LIPOPROTEIN"/>
    <property type="match status" value="1"/>
</dbReference>
<evidence type="ECO:0000313" key="5">
    <source>
        <dbReference type="Proteomes" id="UP000283433"/>
    </source>
</evidence>
<feature type="compositionally biased region" description="Polar residues" evidence="1">
    <location>
        <begin position="78"/>
        <end position="92"/>
    </location>
</feature>
<gene>
    <name evidence="4" type="ORF">BCY91_01305</name>
</gene>
<name>A0A419SBT3_9SPHI</name>
<protein>
    <submittedName>
        <fullName evidence="4">Uncharacterized protein</fullName>
    </submittedName>
</protein>
<reference evidence="4 5" key="1">
    <citation type="submission" date="2016-07" db="EMBL/GenBank/DDBJ databases">
        <title>Genome of Pelobium manganitolerans.</title>
        <authorList>
            <person name="Wu S."/>
            <person name="Wang G."/>
        </authorList>
    </citation>
    <scope>NUCLEOTIDE SEQUENCE [LARGE SCALE GENOMIC DNA]</scope>
    <source>
        <strain evidence="4 5">YS-25</strain>
    </source>
</reference>
<proteinExistence type="predicted"/>
<feature type="chain" id="PRO_5019210295" evidence="3">
    <location>
        <begin position="23"/>
        <end position="228"/>
    </location>
</feature>
<keyword evidence="5" id="KW-1185">Reference proteome</keyword>
<feature type="signal peptide" evidence="3">
    <location>
        <begin position="1"/>
        <end position="22"/>
    </location>
</feature>
<keyword evidence="3" id="KW-0732">Signal</keyword>
<feature type="transmembrane region" description="Helical" evidence="2">
    <location>
        <begin position="187"/>
        <end position="205"/>
    </location>
</feature>